<dbReference type="SUPFAM" id="SSF52980">
    <property type="entry name" value="Restriction endonuclease-like"/>
    <property type="match status" value="1"/>
</dbReference>
<reference evidence="2 3" key="1">
    <citation type="submission" date="2016-01" db="EMBL/GenBank/DDBJ databases">
        <title>Genome sequence of Clostridium neopropionicum X4, DSM-3847.</title>
        <authorList>
            <person name="Poehlein A."/>
            <person name="Beck M.H."/>
            <person name="Bengelsdorf F.R."/>
            <person name="Daniel R."/>
            <person name="Duerre P."/>
        </authorList>
    </citation>
    <scope>NUCLEOTIDE SEQUENCE [LARGE SCALE GENOMIC DNA]</scope>
    <source>
        <strain evidence="2 3">DSM-3847</strain>
    </source>
</reference>
<dbReference type="GO" id="GO:0003676">
    <property type="term" value="F:nucleic acid binding"/>
    <property type="evidence" value="ECO:0007669"/>
    <property type="project" value="InterPro"/>
</dbReference>
<sequence length="400" mass="45877">MELLIEFYDKDVLKNIVAPLALRPKKIIYFYDSGMQDMLVFASLKKCLERNIPGIQLEHYPINILSVDKIFRQITRVVDRHGIEECALDLTGGSELMLLAGYKAGTKLNIPLLHTDLVNKCITNLADDSLVAKTGALTLEDFVDAKGACFMGESHRPPSQERFAAIQEMARFLFQRLFQWKFTCSFIQTVVARTLPHELFMESKWNIHMKNGKAVYPDREILEKFQELGFMQDLYIKEGKQVQFSFSTIEDRQYCISFGVWLELYVYIAAAQSGEFNDVKLGTMIDWNAYDNITVAGNEIDVILMDESLPVFISCKLREADTAALNELLIAKKRLGGWFSKGIIVTYSKEKKIHIGTYKRAQELGLELLDATDIMAEDFDQRLVRAIREHDLISLKWKKI</sequence>
<accession>A0A136WHF4</accession>
<dbReference type="STRING" id="36847.CLNEO_00600"/>
<protein>
    <recommendedName>
        <fullName evidence="1">Card1 endonuclease domain-containing protein</fullName>
    </recommendedName>
</protein>
<name>A0A136WHF4_9FIRM</name>
<dbReference type="Gene3D" id="3.40.1350.10">
    <property type="match status" value="1"/>
</dbReference>
<comment type="caution">
    <text evidence="2">The sequence shown here is derived from an EMBL/GenBank/DDBJ whole genome shotgun (WGS) entry which is preliminary data.</text>
</comment>
<dbReference type="Gene3D" id="3.40.50.10770">
    <property type="entry name" value="Hypothetical protein VC1899 like domain (Restriction endonuclease-like)"/>
    <property type="match status" value="1"/>
</dbReference>
<dbReference type="Proteomes" id="UP000070539">
    <property type="component" value="Unassembled WGS sequence"/>
</dbReference>
<dbReference type="InterPro" id="IPR011335">
    <property type="entry name" value="Restrct_endonuc-II-like"/>
</dbReference>
<evidence type="ECO:0000259" key="1">
    <source>
        <dbReference type="Pfam" id="PF09002"/>
    </source>
</evidence>
<organism evidence="2 3">
    <name type="scientific">Anaerotignum neopropionicum</name>
    <dbReference type="NCBI Taxonomy" id="36847"/>
    <lineage>
        <taxon>Bacteria</taxon>
        <taxon>Bacillati</taxon>
        <taxon>Bacillota</taxon>
        <taxon>Clostridia</taxon>
        <taxon>Lachnospirales</taxon>
        <taxon>Anaerotignaceae</taxon>
        <taxon>Anaerotignum</taxon>
    </lineage>
</organism>
<feature type="domain" description="Card1 endonuclease" evidence="1">
    <location>
        <begin position="258"/>
        <end position="370"/>
    </location>
</feature>
<dbReference type="InterPro" id="IPR011856">
    <property type="entry name" value="tRNA_endonuc-like_dom_sf"/>
</dbReference>
<dbReference type="RefSeq" id="WP_066083349.1">
    <property type="nucleotide sequence ID" value="NZ_LRVM01000001.1"/>
</dbReference>
<dbReference type="Pfam" id="PF09002">
    <property type="entry name" value="Card1_endonuc"/>
    <property type="match status" value="1"/>
</dbReference>
<dbReference type="EMBL" id="LRVM01000001">
    <property type="protein sequence ID" value="KXL53965.1"/>
    <property type="molecule type" value="Genomic_DNA"/>
</dbReference>
<evidence type="ECO:0000313" key="2">
    <source>
        <dbReference type="EMBL" id="KXL53965.1"/>
    </source>
</evidence>
<proteinExistence type="predicted"/>
<dbReference type="AlphaFoldDB" id="A0A136WHF4"/>
<evidence type="ECO:0000313" key="3">
    <source>
        <dbReference type="Proteomes" id="UP000070539"/>
    </source>
</evidence>
<gene>
    <name evidence="2" type="ORF">CLNEO_00600</name>
</gene>
<dbReference type="InterPro" id="IPR015093">
    <property type="entry name" value="Card1_endonucl_dom"/>
</dbReference>
<keyword evidence="3" id="KW-1185">Reference proteome</keyword>
<dbReference type="OrthoDB" id="2056170at2"/>